<feature type="coiled-coil region" evidence="1">
    <location>
        <begin position="283"/>
        <end position="310"/>
    </location>
</feature>
<feature type="chain" id="PRO_5017000570" evidence="2">
    <location>
        <begin position="24"/>
        <end position="312"/>
    </location>
</feature>
<dbReference type="AlphaFoldDB" id="A0A365XZF7"/>
<dbReference type="Proteomes" id="UP000253410">
    <property type="component" value="Unassembled WGS sequence"/>
</dbReference>
<keyword evidence="1" id="KW-0175">Coiled coil</keyword>
<reference evidence="3 4" key="1">
    <citation type="submission" date="2018-05" db="EMBL/GenBank/DDBJ databases">
        <title>Chitinophaga sp. K3CV102501T nov., isolated from isolated from a monsoon evergreen broad-leaved forest soil.</title>
        <authorList>
            <person name="Lv Y."/>
        </authorList>
    </citation>
    <scope>NUCLEOTIDE SEQUENCE [LARGE SCALE GENOMIC DNA]</scope>
    <source>
        <strain evidence="3 4">GDMCC 1.1325</strain>
    </source>
</reference>
<evidence type="ECO:0000256" key="1">
    <source>
        <dbReference type="SAM" id="Coils"/>
    </source>
</evidence>
<organism evidence="3 4">
    <name type="scientific">Chitinophaga flava</name>
    <dbReference type="NCBI Taxonomy" id="2259036"/>
    <lineage>
        <taxon>Bacteria</taxon>
        <taxon>Pseudomonadati</taxon>
        <taxon>Bacteroidota</taxon>
        <taxon>Chitinophagia</taxon>
        <taxon>Chitinophagales</taxon>
        <taxon>Chitinophagaceae</taxon>
        <taxon>Chitinophaga</taxon>
    </lineage>
</organism>
<keyword evidence="2" id="KW-0732">Signal</keyword>
<dbReference type="OrthoDB" id="743778at2"/>
<feature type="signal peptide" evidence="2">
    <location>
        <begin position="1"/>
        <end position="23"/>
    </location>
</feature>
<evidence type="ECO:0000256" key="2">
    <source>
        <dbReference type="SAM" id="SignalP"/>
    </source>
</evidence>
<evidence type="ECO:0000313" key="4">
    <source>
        <dbReference type="Proteomes" id="UP000253410"/>
    </source>
</evidence>
<comment type="caution">
    <text evidence="3">The sequence shown here is derived from an EMBL/GenBank/DDBJ whole genome shotgun (WGS) entry which is preliminary data.</text>
</comment>
<dbReference type="EMBL" id="QFFJ01000001">
    <property type="protein sequence ID" value="RBL91732.1"/>
    <property type="molecule type" value="Genomic_DNA"/>
</dbReference>
<dbReference type="RefSeq" id="WP_113614332.1">
    <property type="nucleotide sequence ID" value="NZ_QFFJ01000001.1"/>
</dbReference>
<proteinExistence type="predicted"/>
<gene>
    <name evidence="3" type="ORF">DF182_03750</name>
</gene>
<sequence>MKKFFTVAFVILLSFIVPHYSQAQSDFSFVVGGDLDKFYPVTFSDPNFWGPNRATEFEIGRQVHDDSQWRGSLIVRFRYHINGWGSGAQFIDVDMNQGYNGINDNKFIAGWEDVTYANNANCIVVWLRGGNTSYHFHSAATVAVTKYDTPELLPYKPDNHAPITYKTTLDDYTQIAANITGRNLYNMSPYTNFFNSAVAINTPDAKGYRLAVNGDAIFTKVKVKLLGNWPDYVFKTGYELPSLQTVEQFIKENQRLPGIPSAEEIKKDAQDLGEIQRLQMQKIEELTLYILELNKKLEAQAQKIEQLEARKK</sequence>
<accession>A0A365XZF7</accession>
<keyword evidence="4" id="KW-1185">Reference proteome</keyword>
<name>A0A365XZF7_9BACT</name>
<protein>
    <submittedName>
        <fullName evidence="3">Uncharacterized protein</fullName>
    </submittedName>
</protein>
<evidence type="ECO:0000313" key="3">
    <source>
        <dbReference type="EMBL" id="RBL91732.1"/>
    </source>
</evidence>